<dbReference type="AlphaFoldDB" id="A0A2M7Q4Y0"/>
<protein>
    <submittedName>
        <fullName evidence="2">Uncharacterized protein</fullName>
    </submittedName>
</protein>
<sequence length="108" mass="13055">MKIPLENDWREYIKRRNLERMRNTVEKELNPNHYQLSSEAKKRLRWLYTLYCEQVGNVTQCARKLGISRQWLSSEMKAVFEKNGKDTRSLEPESKVPKNMRNRKRVAK</sequence>
<accession>A0A2M7Q4Y0</accession>
<comment type="caution">
    <text evidence="2">The sequence shown here is derived from an EMBL/GenBank/DDBJ whole genome shotgun (WGS) entry which is preliminary data.</text>
</comment>
<feature type="compositionally biased region" description="Basic residues" evidence="1">
    <location>
        <begin position="98"/>
        <end position="108"/>
    </location>
</feature>
<gene>
    <name evidence="2" type="ORF">COY98_02085</name>
</gene>
<name>A0A2M7Q4Y0_9BACT</name>
<feature type="region of interest" description="Disordered" evidence="1">
    <location>
        <begin position="82"/>
        <end position="108"/>
    </location>
</feature>
<organism evidence="2 3">
    <name type="scientific">Candidatus Yonathbacteria bacterium CG_4_10_14_0_8_um_filter_43_17</name>
    <dbReference type="NCBI Taxonomy" id="1975099"/>
    <lineage>
        <taxon>Bacteria</taxon>
        <taxon>Candidatus Yonathiibacteriota</taxon>
    </lineage>
</organism>
<proteinExistence type="predicted"/>
<reference evidence="3" key="1">
    <citation type="submission" date="2017-09" db="EMBL/GenBank/DDBJ databases">
        <title>Depth-based differentiation of microbial function through sediment-hosted aquifers and enrichment of novel symbionts in the deep terrestrial subsurface.</title>
        <authorList>
            <person name="Probst A.J."/>
            <person name="Ladd B."/>
            <person name="Jarett J.K."/>
            <person name="Geller-Mcgrath D.E."/>
            <person name="Sieber C.M.K."/>
            <person name="Emerson J.B."/>
            <person name="Anantharaman K."/>
            <person name="Thomas B.C."/>
            <person name="Malmstrom R."/>
            <person name="Stieglmeier M."/>
            <person name="Klingl A."/>
            <person name="Woyke T."/>
            <person name="Ryan C.M."/>
            <person name="Banfield J.F."/>
        </authorList>
    </citation>
    <scope>NUCLEOTIDE SEQUENCE [LARGE SCALE GENOMIC DNA]</scope>
</reference>
<evidence type="ECO:0000313" key="2">
    <source>
        <dbReference type="EMBL" id="PIY58496.1"/>
    </source>
</evidence>
<dbReference type="Proteomes" id="UP000230732">
    <property type="component" value="Unassembled WGS sequence"/>
</dbReference>
<evidence type="ECO:0000313" key="3">
    <source>
        <dbReference type="Proteomes" id="UP000230732"/>
    </source>
</evidence>
<evidence type="ECO:0000256" key="1">
    <source>
        <dbReference type="SAM" id="MobiDB-lite"/>
    </source>
</evidence>
<feature type="compositionally biased region" description="Basic and acidic residues" evidence="1">
    <location>
        <begin position="82"/>
        <end position="96"/>
    </location>
</feature>
<dbReference type="EMBL" id="PFKX01000040">
    <property type="protein sequence ID" value="PIY58496.1"/>
    <property type="molecule type" value="Genomic_DNA"/>
</dbReference>